<dbReference type="PROSITE" id="PS50294">
    <property type="entry name" value="WD_REPEATS_REGION"/>
    <property type="match status" value="1"/>
</dbReference>
<accession>A0A7R9MRJ6</accession>
<evidence type="ECO:0000313" key="6">
    <source>
        <dbReference type="Proteomes" id="UP000728032"/>
    </source>
</evidence>
<gene>
    <name evidence="5" type="ORF">ONB1V03_LOCUS21132</name>
</gene>
<dbReference type="PROSITE" id="PS50082">
    <property type="entry name" value="WD_REPEATS_2"/>
    <property type="match status" value="1"/>
</dbReference>
<dbReference type="SMART" id="SM00320">
    <property type="entry name" value="WD40"/>
    <property type="match status" value="1"/>
</dbReference>
<feature type="non-terminal residue" evidence="5">
    <location>
        <position position="1"/>
    </location>
</feature>
<name>A0A7R9MRJ6_9ACAR</name>
<evidence type="ECO:0000313" key="5">
    <source>
        <dbReference type="EMBL" id="CAD7664574.1"/>
    </source>
</evidence>
<dbReference type="AlphaFoldDB" id="A0A7R9MRJ6"/>
<reference evidence="5" key="1">
    <citation type="submission" date="2020-11" db="EMBL/GenBank/DDBJ databases">
        <authorList>
            <person name="Tran Van P."/>
        </authorList>
    </citation>
    <scope>NUCLEOTIDE SEQUENCE</scope>
</reference>
<dbReference type="PROSITE" id="PS00678">
    <property type="entry name" value="WD_REPEATS_1"/>
    <property type="match status" value="1"/>
</dbReference>
<dbReference type="GO" id="GO:0005737">
    <property type="term" value="C:cytoplasm"/>
    <property type="evidence" value="ECO:0007669"/>
    <property type="project" value="TreeGrafter"/>
</dbReference>
<dbReference type="InterPro" id="IPR036322">
    <property type="entry name" value="WD40_repeat_dom_sf"/>
</dbReference>
<dbReference type="InterPro" id="IPR015943">
    <property type="entry name" value="WD40/YVTN_repeat-like_dom_sf"/>
</dbReference>
<keyword evidence="1 3" id="KW-0853">WD repeat</keyword>
<dbReference type="SUPFAM" id="SSF50978">
    <property type="entry name" value="WD40 repeat-like"/>
    <property type="match status" value="1"/>
</dbReference>
<keyword evidence="6" id="KW-1185">Reference proteome</keyword>
<sequence>MTDKSDGIGSVDGLSSHKRADTMSVSDDHSSIQSSLQKPVIQNISPRTISGVLSQSNQKAIDWSLNGLIAFASYNRVLVVDAIHGLRVCQSLHRHNSSVCLIRWCPSTDLKLCSVDTNGTIIVWDVNEGSV</sequence>
<dbReference type="InterPro" id="IPR001680">
    <property type="entry name" value="WD40_rpt"/>
</dbReference>
<evidence type="ECO:0000256" key="3">
    <source>
        <dbReference type="PROSITE-ProRule" id="PRU00221"/>
    </source>
</evidence>
<dbReference type="PANTHER" id="PTHR14593:SF5">
    <property type="entry name" value="WD REPEAT-CONTAINING PROTEIN 11"/>
    <property type="match status" value="1"/>
</dbReference>
<dbReference type="InterPro" id="IPR019775">
    <property type="entry name" value="WD40_repeat_CS"/>
</dbReference>
<keyword evidence="2" id="KW-0677">Repeat</keyword>
<evidence type="ECO:0000256" key="1">
    <source>
        <dbReference type="ARBA" id="ARBA00022574"/>
    </source>
</evidence>
<protein>
    <submittedName>
        <fullName evidence="5">Uncharacterized protein</fullName>
    </submittedName>
</protein>
<evidence type="ECO:0000256" key="4">
    <source>
        <dbReference type="SAM" id="MobiDB-lite"/>
    </source>
</evidence>
<evidence type="ECO:0000256" key="2">
    <source>
        <dbReference type="ARBA" id="ARBA00022737"/>
    </source>
</evidence>
<dbReference type="InterPro" id="IPR039694">
    <property type="entry name" value="WDR11"/>
</dbReference>
<feature type="repeat" description="WD" evidence="3">
    <location>
        <begin position="92"/>
        <end position="131"/>
    </location>
</feature>
<dbReference type="EMBL" id="CAJPVJ010039390">
    <property type="protein sequence ID" value="CAG2181711.1"/>
    <property type="molecule type" value="Genomic_DNA"/>
</dbReference>
<organism evidence="5">
    <name type="scientific">Oppiella nova</name>
    <dbReference type="NCBI Taxonomy" id="334625"/>
    <lineage>
        <taxon>Eukaryota</taxon>
        <taxon>Metazoa</taxon>
        <taxon>Ecdysozoa</taxon>
        <taxon>Arthropoda</taxon>
        <taxon>Chelicerata</taxon>
        <taxon>Arachnida</taxon>
        <taxon>Acari</taxon>
        <taxon>Acariformes</taxon>
        <taxon>Sarcoptiformes</taxon>
        <taxon>Oribatida</taxon>
        <taxon>Brachypylina</taxon>
        <taxon>Oppioidea</taxon>
        <taxon>Oppiidae</taxon>
        <taxon>Oppiella</taxon>
    </lineage>
</organism>
<proteinExistence type="predicted"/>
<dbReference type="Gene3D" id="2.130.10.10">
    <property type="entry name" value="YVTN repeat-like/Quinoprotein amine dehydrogenase"/>
    <property type="match status" value="1"/>
</dbReference>
<feature type="region of interest" description="Disordered" evidence="4">
    <location>
        <begin position="1"/>
        <end position="39"/>
    </location>
</feature>
<dbReference type="OrthoDB" id="1291858at2759"/>
<dbReference type="EMBL" id="OC954215">
    <property type="protein sequence ID" value="CAD7664574.1"/>
    <property type="molecule type" value="Genomic_DNA"/>
</dbReference>
<feature type="compositionally biased region" description="Basic and acidic residues" evidence="4">
    <location>
        <begin position="18"/>
        <end position="30"/>
    </location>
</feature>
<dbReference type="Proteomes" id="UP000728032">
    <property type="component" value="Unassembled WGS sequence"/>
</dbReference>
<dbReference type="PANTHER" id="PTHR14593">
    <property type="entry name" value="WD REPEAT-CONTAINING PROTEIN 11"/>
    <property type="match status" value="1"/>
</dbReference>